<dbReference type="OrthoDB" id="1081007at2759"/>
<dbReference type="InterPro" id="IPR029055">
    <property type="entry name" value="Ntn_hydrolases_N"/>
</dbReference>
<gene>
    <name evidence="6" type="primary">LOC105228304</name>
</gene>
<dbReference type="GO" id="GO:0006751">
    <property type="term" value="P:glutathione catabolic process"/>
    <property type="evidence" value="ECO:0007669"/>
    <property type="project" value="InterPro"/>
</dbReference>
<sequence length="602" mass="66291">MRNNDNYISRTPWRNIQATQIKSPLLVNKANTSCCKKYANIWVILILAIIGISLGLALGLRSKHNGTVKLGYGVIVSNGDGCAEVGGKILSKGGSAVDAAIATLLCEGVMLPHSMGVGGGFVATIYCKETGKIETLIARETAPAASDEKMFINKKITGALAVAIPSEIYGYWCLHAKYGKLPWKVLFEPTIELCFKGIKVSKYLADILKLYCDRIRSEPSMVEIFINPNTDELYKEGEIMYRPKLGETLKIVAEEGPGVIYNGGRVGKKLVQDIQEMGGIVTESDLRNYEVRWEDTVKVQFKHGYTLHTTPLPTSGVVLAFILNVMEPMYTKNESVFWHRMIETFKHAYGHRTLLGDIHFEPHVSETYENMLDPSFAAKSRELILDDHTYIDFAHYGANFTNEEDRGTANIAILAPNGDAIAVTSTVNSHFGSKVRSRQTGIILNDEMDDFSTPGVINAYGIPSSPSNYIKPGKRPLSSTCPSIVLDHNGNVKLMVGGAGGSRITTSVAQVIIRYLMLNHTLQESLDAGRVHHQLAPMQVDVEPEVPEHVNNYLLKVGHDINYLGGDKAYSALTAIGLKTEMPQAACDRRRLGSWKIIFPDV</sequence>
<feature type="transmembrane region" description="Helical" evidence="4">
    <location>
        <begin position="39"/>
        <end position="60"/>
    </location>
</feature>
<dbReference type="PANTHER" id="PTHR11686">
    <property type="entry name" value="GAMMA GLUTAMYL TRANSPEPTIDASE"/>
    <property type="match status" value="1"/>
</dbReference>
<dbReference type="KEGG" id="bdr:105228304"/>
<dbReference type="PANTHER" id="PTHR11686:SF72">
    <property type="entry name" value="GAMMA-GLUTAMYL TRANSPEPTIDASE, ISOFORM A"/>
    <property type="match status" value="1"/>
</dbReference>
<dbReference type="SUPFAM" id="SSF56235">
    <property type="entry name" value="N-terminal nucleophile aminohydrolases (Ntn hydrolases)"/>
    <property type="match status" value="1"/>
</dbReference>
<keyword evidence="1" id="KW-1199">Hemostasis impairing toxin</keyword>
<feature type="active site" description="Nucleophile" evidence="2">
    <location>
        <position position="408"/>
    </location>
</feature>
<keyword evidence="5" id="KW-1185">Reference proteome</keyword>
<dbReference type="PRINTS" id="PR01210">
    <property type="entry name" value="GGTRANSPTASE"/>
</dbReference>
<protein>
    <submittedName>
        <fullName evidence="6">Scoloptoxin SSD14 isoform X1</fullName>
    </submittedName>
</protein>
<dbReference type="Proteomes" id="UP001652620">
    <property type="component" value="Chromosome 4"/>
</dbReference>
<dbReference type="OMA" id="PVCDHRR"/>
<dbReference type="InterPro" id="IPR043138">
    <property type="entry name" value="GGT_lsub"/>
</dbReference>
<evidence type="ECO:0000256" key="2">
    <source>
        <dbReference type="PIRSR" id="PIRSR600101-1"/>
    </source>
</evidence>
<evidence type="ECO:0000256" key="4">
    <source>
        <dbReference type="SAM" id="Phobius"/>
    </source>
</evidence>
<dbReference type="FunFam" id="3.60.20.40:FF:000001">
    <property type="entry name" value="Gamma-glutamyltranspeptidase 1"/>
    <property type="match status" value="1"/>
</dbReference>
<evidence type="ECO:0000256" key="1">
    <source>
        <dbReference type="ARBA" id="ARBA00084097"/>
    </source>
</evidence>
<keyword evidence="1" id="KW-1202">Platelet aggregation activating toxin</keyword>
<keyword evidence="4" id="KW-0812">Transmembrane</keyword>
<proteinExistence type="predicted"/>
<feature type="binding site" evidence="3">
    <location>
        <begin position="478"/>
        <end position="479"/>
    </location>
    <ligand>
        <name>L-glutamate</name>
        <dbReference type="ChEBI" id="CHEBI:29985"/>
    </ligand>
</feature>
<keyword evidence="4" id="KW-0472">Membrane</keyword>
<evidence type="ECO:0000256" key="3">
    <source>
        <dbReference type="PIRSR" id="PIRSR600101-2"/>
    </source>
</evidence>
<feature type="binding site" evidence="3">
    <location>
        <begin position="426"/>
        <end position="428"/>
    </location>
    <ligand>
        <name>L-glutamate</name>
        <dbReference type="ChEBI" id="CHEBI:29985"/>
    </ligand>
</feature>
<keyword evidence="4" id="KW-1133">Transmembrane helix</keyword>
<dbReference type="Gene3D" id="3.60.20.40">
    <property type="match status" value="1"/>
</dbReference>
<reference evidence="6" key="1">
    <citation type="submission" date="2025-08" db="UniProtKB">
        <authorList>
            <consortium name="RefSeq"/>
        </authorList>
    </citation>
    <scope>IDENTIFICATION</scope>
    <source>
        <tissue evidence="6">Adult</tissue>
    </source>
</reference>
<accession>A0A6I9VQX1</accession>
<dbReference type="GeneID" id="105228304"/>
<dbReference type="RefSeq" id="XP_011206385.1">
    <property type="nucleotide sequence ID" value="XM_011208083.4"/>
</dbReference>
<dbReference type="InterPro" id="IPR000101">
    <property type="entry name" value="GGT_peptidase"/>
</dbReference>
<dbReference type="FunCoup" id="A0A6I9VQX1">
    <property type="interactions" value="103"/>
</dbReference>
<dbReference type="InParanoid" id="A0A6I9VQX1"/>
<evidence type="ECO:0000313" key="5">
    <source>
        <dbReference type="Proteomes" id="UP001652620"/>
    </source>
</evidence>
<dbReference type="FunFam" id="1.10.246.130:FF:000001">
    <property type="entry name" value="Gamma-glutamyltransferase 5 isoform 1"/>
    <property type="match status" value="1"/>
</dbReference>
<dbReference type="GO" id="GO:0005886">
    <property type="term" value="C:plasma membrane"/>
    <property type="evidence" value="ECO:0007669"/>
    <property type="project" value="TreeGrafter"/>
</dbReference>
<dbReference type="Pfam" id="PF01019">
    <property type="entry name" value="G_glu_transpept"/>
    <property type="match status" value="1"/>
</dbReference>
<organism evidence="5 6">
    <name type="scientific">Bactrocera dorsalis</name>
    <name type="common">Oriental fruit fly</name>
    <name type="synonym">Dacus dorsalis</name>
    <dbReference type="NCBI Taxonomy" id="27457"/>
    <lineage>
        <taxon>Eukaryota</taxon>
        <taxon>Metazoa</taxon>
        <taxon>Ecdysozoa</taxon>
        <taxon>Arthropoda</taxon>
        <taxon>Hexapoda</taxon>
        <taxon>Insecta</taxon>
        <taxon>Pterygota</taxon>
        <taxon>Neoptera</taxon>
        <taxon>Endopterygota</taxon>
        <taxon>Diptera</taxon>
        <taxon>Brachycera</taxon>
        <taxon>Muscomorpha</taxon>
        <taxon>Tephritoidea</taxon>
        <taxon>Tephritidae</taxon>
        <taxon>Bactrocera</taxon>
        <taxon>Bactrocera</taxon>
    </lineage>
</organism>
<feature type="binding site" evidence="3">
    <location>
        <position position="139"/>
    </location>
    <ligand>
        <name>L-glutamate</name>
        <dbReference type="ChEBI" id="CHEBI:29985"/>
    </ligand>
</feature>
<dbReference type="GO" id="GO:0036374">
    <property type="term" value="F:glutathione hydrolase activity"/>
    <property type="evidence" value="ECO:0007669"/>
    <property type="project" value="InterPro"/>
</dbReference>
<name>A0A6I9VQX1_BACDO</name>
<evidence type="ECO:0000313" key="6">
    <source>
        <dbReference type="RefSeq" id="XP_011206385.1"/>
    </source>
</evidence>
<dbReference type="InterPro" id="IPR043137">
    <property type="entry name" value="GGT_ssub_C"/>
</dbReference>
<keyword evidence="1" id="KW-0800">Toxin</keyword>
<dbReference type="AlphaFoldDB" id="A0A6I9VQX1"/>
<feature type="binding site" evidence="3">
    <location>
        <position position="501"/>
    </location>
    <ligand>
        <name>L-glutamate</name>
        <dbReference type="ChEBI" id="CHEBI:29985"/>
    </ligand>
</feature>
<feature type="binding site" evidence="3">
    <location>
        <position position="450"/>
    </location>
    <ligand>
        <name>L-glutamate</name>
        <dbReference type="ChEBI" id="CHEBI:29985"/>
    </ligand>
</feature>
<dbReference type="Gene3D" id="1.10.246.130">
    <property type="match status" value="1"/>
</dbReference>